<keyword evidence="5" id="KW-1003">Cell membrane</keyword>
<feature type="transmembrane region" description="Helical" evidence="14">
    <location>
        <begin position="302"/>
        <end position="323"/>
    </location>
</feature>
<dbReference type="InterPro" id="IPR002898">
    <property type="entry name" value="MotA_ExbB_proton_chnl"/>
</dbReference>
<protein>
    <recommendedName>
        <fullName evidence="3">Biopolymer transport protein ExbB</fullName>
    </recommendedName>
</protein>
<feature type="compositionally biased region" description="Low complexity" evidence="13">
    <location>
        <begin position="53"/>
        <end position="112"/>
    </location>
</feature>
<evidence type="ECO:0000256" key="7">
    <source>
        <dbReference type="ARBA" id="ARBA00022692"/>
    </source>
</evidence>
<keyword evidence="9 14" id="KW-1133">Transmembrane helix</keyword>
<feature type="signal peptide" evidence="15">
    <location>
        <begin position="1"/>
        <end position="20"/>
    </location>
</feature>
<evidence type="ECO:0000256" key="1">
    <source>
        <dbReference type="ARBA" id="ARBA00004429"/>
    </source>
</evidence>
<evidence type="ECO:0000256" key="3">
    <source>
        <dbReference type="ARBA" id="ARBA00022093"/>
    </source>
</evidence>
<evidence type="ECO:0000256" key="9">
    <source>
        <dbReference type="ARBA" id="ARBA00022989"/>
    </source>
</evidence>
<keyword evidence="8 12" id="KW-0653">Protein transport</keyword>
<evidence type="ECO:0000256" key="10">
    <source>
        <dbReference type="ARBA" id="ARBA00023136"/>
    </source>
</evidence>
<evidence type="ECO:0000256" key="4">
    <source>
        <dbReference type="ARBA" id="ARBA00022448"/>
    </source>
</evidence>
<evidence type="ECO:0000256" key="13">
    <source>
        <dbReference type="SAM" id="MobiDB-lite"/>
    </source>
</evidence>
<evidence type="ECO:0000256" key="11">
    <source>
        <dbReference type="ARBA" id="ARBA00024816"/>
    </source>
</evidence>
<keyword evidence="4 12" id="KW-0813">Transport</keyword>
<dbReference type="InterPro" id="IPR014164">
    <property type="entry name" value="TonB_ExbB_1"/>
</dbReference>
<gene>
    <name evidence="17" type="primary">exbB</name>
    <name evidence="17" type="ORF">D1114_19610</name>
</gene>
<dbReference type="GO" id="GO:0022857">
    <property type="term" value="F:transmembrane transporter activity"/>
    <property type="evidence" value="ECO:0007669"/>
    <property type="project" value="InterPro"/>
</dbReference>
<organism evidence="17 18">
    <name type="scientific">Cereibacter sphaeroides</name>
    <name type="common">Rhodobacter sphaeroides</name>
    <dbReference type="NCBI Taxonomy" id="1063"/>
    <lineage>
        <taxon>Bacteria</taxon>
        <taxon>Pseudomonadati</taxon>
        <taxon>Pseudomonadota</taxon>
        <taxon>Alphaproteobacteria</taxon>
        <taxon>Rhodobacterales</taxon>
        <taxon>Paracoccaceae</taxon>
        <taxon>Cereibacter</taxon>
    </lineage>
</organism>
<comment type="function">
    <text evidence="11">Involved in the TonB-dependent energy-dependent transport of various receptor-bound substrates. Protects ExbD from proteolytic degradation and functionally stabilizes TonB.</text>
</comment>
<sequence length="357" mass="36735">MALLLRSILLILLTAAAAQAQEQPPAVSDLAPQMQAPAPETAAPAPALPPAAPEAGPALEAPAAPASPEPQGTQAPADAAEAPAAQEAPAPAGQPAAPTQAADAPAGAEPAPAAFDTEAAEAPEVQGLPIPHDLTPWGMFEAAHWVVQAVMILLAAASFVTWTVLLFKLVEIAIARRRLARTAATVETSATLNEVVRRLAGRKDPAAFMARASFEELQRSDAALDLAGTAGLKERVRSILERVEAQAGERLRRGIGLLATIGSVGPFVGLFGTVWGIMNAFIGISQSQTTNLAVVAPGIAEALLATGLGLVAAIPAVVIYNHFVRSIASWRLSLADAGAAIERMLSRDLDYRSAGRS</sequence>
<feature type="chain" id="PRO_5043813540" description="Biopolymer transport protein ExbB" evidence="15">
    <location>
        <begin position="21"/>
        <end position="357"/>
    </location>
</feature>
<comment type="subunit">
    <text evidence="2">The accessory proteins ExbB and ExbD seem to form a complex with TonB.</text>
</comment>
<name>A0AAX1UGD2_CERSP</name>
<dbReference type="PANTHER" id="PTHR30625:SF16">
    <property type="entry name" value="BIOPOLYMER TRANSPORT PROTEIN EXBB"/>
    <property type="match status" value="1"/>
</dbReference>
<keyword evidence="6" id="KW-0997">Cell inner membrane</keyword>
<dbReference type="AlphaFoldDB" id="A0AAX1UGD2"/>
<feature type="compositionally biased region" description="Low complexity" evidence="13">
    <location>
        <begin position="36"/>
        <end position="45"/>
    </location>
</feature>
<dbReference type="InterPro" id="IPR050790">
    <property type="entry name" value="ExbB/TolQ_transport"/>
</dbReference>
<dbReference type="PANTHER" id="PTHR30625">
    <property type="entry name" value="PROTEIN TOLQ"/>
    <property type="match status" value="1"/>
</dbReference>
<evidence type="ECO:0000256" key="15">
    <source>
        <dbReference type="SAM" id="SignalP"/>
    </source>
</evidence>
<keyword evidence="10 14" id="KW-0472">Membrane</keyword>
<keyword evidence="15" id="KW-0732">Signal</keyword>
<dbReference type="RefSeq" id="WP_119001157.1">
    <property type="nucleotide sequence ID" value="NZ_QWGP01000031.1"/>
</dbReference>
<feature type="domain" description="MotA/TolQ/ExbB proton channel" evidence="16">
    <location>
        <begin position="231"/>
        <end position="328"/>
    </location>
</feature>
<keyword evidence="7 14" id="KW-0812">Transmembrane</keyword>
<evidence type="ECO:0000256" key="8">
    <source>
        <dbReference type="ARBA" id="ARBA00022927"/>
    </source>
</evidence>
<evidence type="ECO:0000256" key="12">
    <source>
        <dbReference type="RuleBase" id="RU004057"/>
    </source>
</evidence>
<evidence type="ECO:0000256" key="6">
    <source>
        <dbReference type="ARBA" id="ARBA00022519"/>
    </source>
</evidence>
<evidence type="ECO:0000256" key="5">
    <source>
        <dbReference type="ARBA" id="ARBA00022475"/>
    </source>
</evidence>
<evidence type="ECO:0000313" key="18">
    <source>
        <dbReference type="Proteomes" id="UP000266305"/>
    </source>
</evidence>
<feature type="transmembrane region" description="Helical" evidence="14">
    <location>
        <begin position="255"/>
        <end position="282"/>
    </location>
</feature>
<evidence type="ECO:0000256" key="2">
    <source>
        <dbReference type="ARBA" id="ARBA00011471"/>
    </source>
</evidence>
<comment type="subcellular location">
    <subcellularLocation>
        <location evidence="1">Cell inner membrane</location>
        <topology evidence="1">Multi-pass membrane protein</topology>
    </subcellularLocation>
    <subcellularLocation>
        <location evidence="12">Membrane</location>
        <topology evidence="12">Multi-pass membrane protein</topology>
    </subcellularLocation>
</comment>
<evidence type="ECO:0000259" key="16">
    <source>
        <dbReference type="Pfam" id="PF01618"/>
    </source>
</evidence>
<accession>A0AAX1UGD2</accession>
<comment type="similarity">
    <text evidence="12">Belongs to the exbB/tolQ family.</text>
</comment>
<dbReference type="GO" id="GO:0005886">
    <property type="term" value="C:plasma membrane"/>
    <property type="evidence" value="ECO:0007669"/>
    <property type="project" value="UniProtKB-SubCell"/>
</dbReference>
<dbReference type="NCBIfam" id="TIGR02797">
    <property type="entry name" value="exbB"/>
    <property type="match status" value="1"/>
</dbReference>
<dbReference type="GO" id="GO:0017038">
    <property type="term" value="P:protein import"/>
    <property type="evidence" value="ECO:0007669"/>
    <property type="project" value="TreeGrafter"/>
</dbReference>
<feature type="region of interest" description="Disordered" evidence="13">
    <location>
        <begin position="24"/>
        <end position="112"/>
    </location>
</feature>
<feature type="transmembrane region" description="Helical" evidence="14">
    <location>
        <begin position="145"/>
        <end position="167"/>
    </location>
</feature>
<dbReference type="Pfam" id="PF01618">
    <property type="entry name" value="MotA_ExbB"/>
    <property type="match status" value="1"/>
</dbReference>
<comment type="caution">
    <text evidence="17">The sequence shown here is derived from an EMBL/GenBank/DDBJ whole genome shotgun (WGS) entry which is preliminary data.</text>
</comment>
<reference evidence="17 18" key="1">
    <citation type="submission" date="2018-08" db="EMBL/GenBank/DDBJ databases">
        <title>Draft genome sequence of Rhodobacter sphaeroides FY.</title>
        <authorList>
            <person name="Rayyan A."/>
            <person name="Meyer T.E."/>
            <person name="Kyndt J.A."/>
        </authorList>
    </citation>
    <scope>NUCLEOTIDE SEQUENCE [LARGE SCALE GENOMIC DNA]</scope>
    <source>
        <strain evidence="17 18">FY</strain>
    </source>
</reference>
<dbReference type="EMBL" id="QWGP01000031">
    <property type="protein sequence ID" value="RHZ91652.1"/>
    <property type="molecule type" value="Genomic_DNA"/>
</dbReference>
<dbReference type="Proteomes" id="UP000266305">
    <property type="component" value="Unassembled WGS sequence"/>
</dbReference>
<evidence type="ECO:0000313" key="17">
    <source>
        <dbReference type="EMBL" id="RHZ91652.1"/>
    </source>
</evidence>
<evidence type="ECO:0000256" key="14">
    <source>
        <dbReference type="SAM" id="Phobius"/>
    </source>
</evidence>
<proteinExistence type="inferred from homology"/>